<evidence type="ECO:0000313" key="2">
    <source>
        <dbReference type="Proteomes" id="UP000236291"/>
    </source>
</evidence>
<dbReference type="EMBL" id="ASHM01129376">
    <property type="protein sequence ID" value="PNX58836.1"/>
    <property type="molecule type" value="Genomic_DNA"/>
</dbReference>
<dbReference type="AlphaFoldDB" id="A0A2K3JXW7"/>
<dbReference type="Proteomes" id="UP000236291">
    <property type="component" value="Unassembled WGS sequence"/>
</dbReference>
<proteinExistence type="predicted"/>
<evidence type="ECO:0000313" key="1">
    <source>
        <dbReference type="EMBL" id="PNX58836.1"/>
    </source>
</evidence>
<reference evidence="1 2" key="1">
    <citation type="journal article" date="2014" name="Am. J. Bot.">
        <title>Genome assembly and annotation for red clover (Trifolium pratense; Fabaceae).</title>
        <authorList>
            <person name="Istvanek J."/>
            <person name="Jaros M."/>
            <person name="Krenek A."/>
            <person name="Repkova J."/>
        </authorList>
    </citation>
    <scope>NUCLEOTIDE SEQUENCE [LARGE SCALE GENOMIC DNA]</scope>
    <source>
        <strain evidence="2">cv. Tatra</strain>
        <tissue evidence="1">Young leaves</tissue>
    </source>
</reference>
<name>A0A2K3JXW7_TRIPR</name>
<protein>
    <submittedName>
        <fullName evidence="1">Uncharacterized protein</fullName>
    </submittedName>
</protein>
<accession>A0A2K3JXW7</accession>
<comment type="caution">
    <text evidence="1">The sequence shown here is derived from an EMBL/GenBank/DDBJ whole genome shotgun (WGS) entry which is preliminary data.</text>
</comment>
<sequence length="89" mass="9636">MSSSLVARKFTLKVNKWSVSGSNPDSYTYESSFAPFLLAPFTPFLEQIAFAADFSICPGGDAHNSIAGRNLLLHLHRLASGANLMSTSR</sequence>
<gene>
    <name evidence="1" type="ORF">L195_g059386</name>
</gene>
<organism evidence="1 2">
    <name type="scientific">Trifolium pratense</name>
    <name type="common">Red clover</name>
    <dbReference type="NCBI Taxonomy" id="57577"/>
    <lineage>
        <taxon>Eukaryota</taxon>
        <taxon>Viridiplantae</taxon>
        <taxon>Streptophyta</taxon>
        <taxon>Embryophyta</taxon>
        <taxon>Tracheophyta</taxon>
        <taxon>Spermatophyta</taxon>
        <taxon>Magnoliopsida</taxon>
        <taxon>eudicotyledons</taxon>
        <taxon>Gunneridae</taxon>
        <taxon>Pentapetalae</taxon>
        <taxon>rosids</taxon>
        <taxon>fabids</taxon>
        <taxon>Fabales</taxon>
        <taxon>Fabaceae</taxon>
        <taxon>Papilionoideae</taxon>
        <taxon>50 kb inversion clade</taxon>
        <taxon>NPAAA clade</taxon>
        <taxon>Hologalegina</taxon>
        <taxon>IRL clade</taxon>
        <taxon>Trifolieae</taxon>
        <taxon>Trifolium</taxon>
    </lineage>
</organism>
<reference evidence="1 2" key="2">
    <citation type="journal article" date="2017" name="Front. Plant Sci.">
        <title>Gene Classification and Mining of Molecular Markers Useful in Red Clover (Trifolium pratense) Breeding.</title>
        <authorList>
            <person name="Istvanek J."/>
            <person name="Dluhosova J."/>
            <person name="Dluhos P."/>
            <person name="Patkova L."/>
            <person name="Nedelnik J."/>
            <person name="Repkova J."/>
        </authorList>
    </citation>
    <scope>NUCLEOTIDE SEQUENCE [LARGE SCALE GENOMIC DNA]</scope>
    <source>
        <strain evidence="2">cv. Tatra</strain>
        <tissue evidence="1">Young leaves</tissue>
    </source>
</reference>